<feature type="signal peptide" evidence="1">
    <location>
        <begin position="1"/>
        <end position="19"/>
    </location>
</feature>
<dbReference type="EMBL" id="CP062222">
    <property type="protein sequence ID" value="QTC91974.1"/>
    <property type="molecule type" value="Genomic_DNA"/>
</dbReference>
<protein>
    <recommendedName>
        <fullName evidence="4">DUF4402 domain-containing protein</fullName>
    </recommendedName>
</protein>
<evidence type="ECO:0000256" key="1">
    <source>
        <dbReference type="SAM" id="SignalP"/>
    </source>
</evidence>
<dbReference type="AlphaFoldDB" id="A0A975GWM5"/>
<evidence type="ECO:0008006" key="4">
    <source>
        <dbReference type="Google" id="ProtNLM"/>
    </source>
</evidence>
<keyword evidence="3" id="KW-1185">Reference proteome</keyword>
<dbReference type="KEGG" id="bgoe:IFJ75_03375"/>
<dbReference type="RefSeq" id="WP_207871263.1">
    <property type="nucleotide sequence ID" value="NZ_CP062222.1"/>
</dbReference>
<gene>
    <name evidence="2" type="ORF">IFJ75_03375</name>
</gene>
<reference evidence="2" key="1">
    <citation type="submission" date="2020-09" db="EMBL/GenBank/DDBJ databases">
        <title>Brevundimonas sp. LVF2 isolated from a puddle in Goettingen, Germany.</title>
        <authorList>
            <person name="Friedrich I."/>
            <person name="Klassen A."/>
            <person name="Hannes N."/>
            <person name="Schneider D."/>
            <person name="Hertel R."/>
            <person name="Daniel R."/>
        </authorList>
    </citation>
    <scope>NUCLEOTIDE SEQUENCE</scope>
    <source>
        <strain evidence="2">LVF2</strain>
    </source>
</reference>
<proteinExistence type="predicted"/>
<organism evidence="2 3">
    <name type="scientific">Brevundimonas goettingensis</name>
    <dbReference type="NCBI Taxonomy" id="2774190"/>
    <lineage>
        <taxon>Bacteria</taxon>
        <taxon>Pseudomonadati</taxon>
        <taxon>Pseudomonadota</taxon>
        <taxon>Alphaproteobacteria</taxon>
        <taxon>Caulobacterales</taxon>
        <taxon>Caulobacteraceae</taxon>
        <taxon>Brevundimonas</taxon>
    </lineage>
</organism>
<accession>A0A975GWM5</accession>
<keyword evidence="1" id="KW-0732">Signal</keyword>
<name>A0A975GWM5_9CAUL</name>
<sequence length="178" mass="18326">MTVRLLVIAAVLWVFSALAAPAHAQIQIAYSPTGSPALGRIVRDSGASTFTIGTSGAVTRTSGSAIRLSSASVTPPTITISCGFLNLEGLCALRQVRVTVQAVPNANAKITHFYISGLLGNLLFAGTAPPSGSSMSFDLKPLGLLGTGTFTLGMDVWISGGLASGQYNFDYVVTATFI</sequence>
<evidence type="ECO:0000313" key="3">
    <source>
        <dbReference type="Proteomes" id="UP000663918"/>
    </source>
</evidence>
<feature type="chain" id="PRO_5036972054" description="DUF4402 domain-containing protein" evidence="1">
    <location>
        <begin position="20"/>
        <end position="178"/>
    </location>
</feature>
<dbReference type="Proteomes" id="UP000663918">
    <property type="component" value="Chromosome"/>
</dbReference>
<evidence type="ECO:0000313" key="2">
    <source>
        <dbReference type="EMBL" id="QTC91974.1"/>
    </source>
</evidence>